<dbReference type="InterPro" id="IPR011990">
    <property type="entry name" value="TPR-like_helical_dom_sf"/>
</dbReference>
<keyword evidence="4" id="KW-1185">Reference proteome</keyword>
<dbReference type="PANTHER" id="PTHR10098:SF108">
    <property type="entry name" value="TETRATRICOPEPTIDE REPEAT PROTEIN 28"/>
    <property type="match status" value="1"/>
</dbReference>
<name>A0ABP4B3Q3_9ACTN</name>
<evidence type="ECO:0000256" key="1">
    <source>
        <dbReference type="PROSITE-ProRule" id="PRU01251"/>
    </source>
</evidence>
<dbReference type="EMBL" id="BAAAHK010000009">
    <property type="protein sequence ID" value="GAA0945652.1"/>
    <property type="molecule type" value="Genomic_DNA"/>
</dbReference>
<evidence type="ECO:0000259" key="2">
    <source>
        <dbReference type="PROSITE" id="PS51903"/>
    </source>
</evidence>
<proteinExistence type="predicted"/>
<sequence length="420" mass="44965">MGVLGRGKAAWHAGKGNNALAREQFDRALEHYRLAIALAQAHGSVAEACIYRALLAGALHESGDDDSAVAGYELMITACESVTPIMLSGQAVTGPSLKNEALEELIDLAEERGDKPAVVSGLRRLRANAVLLDRSEAARAASRLGDALRDQGDYEAANRSYQTAAEEYQNLSDVQMQGVVARCWGRSLELIGDLFSALDTYQAATEYFERTGDKAEQGLAHVLLGELRLRMDDHDGAYSDINVAKQYFEAAGDLESAARAASLVSMFTTDGTSMIVRLIDRCSSALRTAISDAKREAVTLGATELRPEHLLVGVLDNAGDPLLAALERAAVDPVTLRAEAAAAMVPEGTTRLESLPFGTAARHAVHAAREEADEQSVIHITTLHVFLALTKQPSPALEPILSAHGLTYESLKRPCARHGD</sequence>
<dbReference type="Gene3D" id="1.25.40.10">
    <property type="entry name" value="Tetratricopeptide repeat domain"/>
    <property type="match status" value="1"/>
</dbReference>
<reference evidence="4" key="1">
    <citation type="journal article" date="2019" name="Int. J. Syst. Evol. Microbiol.">
        <title>The Global Catalogue of Microorganisms (GCM) 10K type strain sequencing project: providing services to taxonomists for standard genome sequencing and annotation.</title>
        <authorList>
            <consortium name="The Broad Institute Genomics Platform"/>
            <consortium name="The Broad Institute Genome Sequencing Center for Infectious Disease"/>
            <person name="Wu L."/>
            <person name="Ma J."/>
        </authorList>
    </citation>
    <scope>NUCLEOTIDE SEQUENCE [LARGE SCALE GENOMIC DNA]</scope>
    <source>
        <strain evidence="4">JCM 10977</strain>
    </source>
</reference>
<evidence type="ECO:0000313" key="4">
    <source>
        <dbReference type="Proteomes" id="UP001500542"/>
    </source>
</evidence>
<dbReference type="PROSITE" id="PS51903">
    <property type="entry name" value="CLP_R"/>
    <property type="match status" value="1"/>
</dbReference>
<dbReference type="InterPro" id="IPR019734">
    <property type="entry name" value="TPR_rpt"/>
</dbReference>
<dbReference type="SUPFAM" id="SSF81923">
    <property type="entry name" value="Double Clp-N motif"/>
    <property type="match status" value="1"/>
</dbReference>
<dbReference type="SMART" id="SM00028">
    <property type="entry name" value="TPR"/>
    <property type="match status" value="3"/>
</dbReference>
<protein>
    <recommendedName>
        <fullName evidence="2">Clp R domain-containing protein</fullName>
    </recommendedName>
</protein>
<dbReference type="Gene3D" id="1.10.1780.10">
    <property type="entry name" value="Clp, N-terminal domain"/>
    <property type="match status" value="1"/>
</dbReference>
<evidence type="ECO:0000313" key="3">
    <source>
        <dbReference type="EMBL" id="GAA0945652.1"/>
    </source>
</evidence>
<organism evidence="3 4">
    <name type="scientific">Kribbella koreensis</name>
    <dbReference type="NCBI Taxonomy" id="57909"/>
    <lineage>
        <taxon>Bacteria</taxon>
        <taxon>Bacillati</taxon>
        <taxon>Actinomycetota</taxon>
        <taxon>Actinomycetes</taxon>
        <taxon>Propionibacteriales</taxon>
        <taxon>Kribbellaceae</taxon>
        <taxon>Kribbella</taxon>
    </lineage>
</organism>
<dbReference type="PANTHER" id="PTHR10098">
    <property type="entry name" value="RAPSYN-RELATED"/>
    <property type="match status" value="1"/>
</dbReference>
<dbReference type="Proteomes" id="UP001500542">
    <property type="component" value="Unassembled WGS sequence"/>
</dbReference>
<dbReference type="SUPFAM" id="SSF48452">
    <property type="entry name" value="TPR-like"/>
    <property type="match status" value="2"/>
</dbReference>
<feature type="domain" description="Clp R" evidence="2">
    <location>
        <begin position="279"/>
        <end position="420"/>
    </location>
</feature>
<gene>
    <name evidence="3" type="ORF">GCM10009554_40710</name>
</gene>
<comment type="caution">
    <text evidence="3">The sequence shown here is derived from an EMBL/GenBank/DDBJ whole genome shotgun (WGS) entry which is preliminary data.</text>
</comment>
<dbReference type="Pfam" id="PF02861">
    <property type="entry name" value="Clp_N"/>
    <property type="match status" value="1"/>
</dbReference>
<keyword evidence="1" id="KW-0677">Repeat</keyword>
<dbReference type="InterPro" id="IPR004176">
    <property type="entry name" value="Clp_R_N"/>
</dbReference>
<accession>A0ABP4B3Q3</accession>
<dbReference type="InterPro" id="IPR036628">
    <property type="entry name" value="Clp_N_dom_sf"/>
</dbReference>